<dbReference type="EnsemblMetazoa" id="ACOM024461-RA">
    <property type="protein sequence ID" value="ACOM024461-PA.1"/>
    <property type="gene ID" value="ACOM024461"/>
</dbReference>
<keyword evidence="4" id="KW-0552">Olfaction</keyword>
<organism evidence="12">
    <name type="scientific">Anopheles coluzzii</name>
    <name type="common">African malaria mosquito</name>
    <dbReference type="NCBI Taxonomy" id="1518534"/>
    <lineage>
        <taxon>Eukaryota</taxon>
        <taxon>Metazoa</taxon>
        <taxon>Ecdysozoa</taxon>
        <taxon>Arthropoda</taxon>
        <taxon>Hexapoda</taxon>
        <taxon>Insecta</taxon>
        <taxon>Pterygota</taxon>
        <taxon>Neoptera</taxon>
        <taxon>Endopterygota</taxon>
        <taxon>Diptera</taxon>
        <taxon>Nematocera</taxon>
        <taxon>Culicoidea</taxon>
        <taxon>Culicidae</taxon>
        <taxon>Anophelinae</taxon>
        <taxon>Anopheles</taxon>
    </lineage>
</organism>
<feature type="region of interest" description="Disordered" evidence="9">
    <location>
        <begin position="782"/>
        <end position="805"/>
    </location>
</feature>
<evidence type="ECO:0000313" key="12">
    <source>
        <dbReference type="EnsemblMetazoa" id="ACOM024461-PA.1"/>
    </source>
</evidence>
<keyword evidence="8" id="KW-0807">Transducer</keyword>
<keyword evidence="2" id="KW-0716">Sensory transduction</keyword>
<feature type="region of interest" description="Disordered" evidence="9">
    <location>
        <begin position="697"/>
        <end position="732"/>
    </location>
</feature>
<dbReference type="InterPro" id="IPR004117">
    <property type="entry name" value="7tm6_olfct_rcpt"/>
</dbReference>
<feature type="compositionally biased region" description="Polar residues" evidence="9">
    <location>
        <begin position="697"/>
        <end position="707"/>
    </location>
</feature>
<evidence type="ECO:0000256" key="9">
    <source>
        <dbReference type="SAM" id="MobiDB-lite"/>
    </source>
</evidence>
<feature type="region of interest" description="Disordered" evidence="9">
    <location>
        <begin position="461"/>
        <end position="483"/>
    </location>
</feature>
<accession>A0A8W7P422</accession>
<dbReference type="VEuPathDB" id="VectorBase:ACON2_031980"/>
<evidence type="ECO:0000256" key="10">
    <source>
        <dbReference type="SAM" id="Phobius"/>
    </source>
</evidence>
<reference evidence="12" key="1">
    <citation type="submission" date="2022-08" db="UniProtKB">
        <authorList>
            <consortium name="EnsemblMetazoa"/>
        </authorList>
    </citation>
    <scope>IDENTIFICATION</scope>
</reference>
<dbReference type="AlphaFoldDB" id="A0A8W7P422"/>
<evidence type="ECO:0000256" key="3">
    <source>
        <dbReference type="ARBA" id="ARBA00022692"/>
    </source>
</evidence>
<dbReference type="Pfam" id="PF02949">
    <property type="entry name" value="7tm_6"/>
    <property type="match status" value="1"/>
</dbReference>
<feature type="domain" description="DUF4802" evidence="11">
    <location>
        <begin position="624"/>
        <end position="684"/>
    </location>
</feature>
<dbReference type="PANTHER" id="PTHR21137">
    <property type="entry name" value="ODORANT RECEPTOR"/>
    <property type="match status" value="1"/>
</dbReference>
<proteinExistence type="predicted"/>
<evidence type="ECO:0000256" key="5">
    <source>
        <dbReference type="ARBA" id="ARBA00022989"/>
    </source>
</evidence>
<feature type="compositionally biased region" description="Polar residues" evidence="9">
    <location>
        <begin position="550"/>
        <end position="562"/>
    </location>
</feature>
<dbReference type="InterPro" id="IPR032061">
    <property type="entry name" value="DUF4802"/>
</dbReference>
<feature type="transmembrane region" description="Helical" evidence="10">
    <location>
        <begin position="36"/>
        <end position="55"/>
    </location>
</feature>
<evidence type="ECO:0000259" key="11">
    <source>
        <dbReference type="Pfam" id="PF16060"/>
    </source>
</evidence>
<evidence type="ECO:0000256" key="7">
    <source>
        <dbReference type="ARBA" id="ARBA00023170"/>
    </source>
</evidence>
<keyword evidence="6 10" id="KW-0472">Membrane</keyword>
<feature type="transmembrane region" description="Helical" evidence="10">
    <location>
        <begin position="256"/>
        <end position="277"/>
    </location>
</feature>
<dbReference type="Proteomes" id="UP000075882">
    <property type="component" value="Unassembled WGS sequence"/>
</dbReference>
<keyword evidence="5 10" id="KW-1133">Transmembrane helix</keyword>
<keyword evidence="3 10" id="KW-0812">Transmembrane</keyword>
<feature type="transmembrane region" description="Helical" evidence="10">
    <location>
        <begin position="283"/>
        <end position="303"/>
    </location>
</feature>
<dbReference type="PANTHER" id="PTHR21137:SF43">
    <property type="entry name" value="ODORANT RECEPTOR 47A-RELATED"/>
    <property type="match status" value="1"/>
</dbReference>
<evidence type="ECO:0000256" key="6">
    <source>
        <dbReference type="ARBA" id="ARBA00023136"/>
    </source>
</evidence>
<dbReference type="GO" id="GO:0004984">
    <property type="term" value="F:olfactory receptor activity"/>
    <property type="evidence" value="ECO:0007669"/>
    <property type="project" value="InterPro"/>
</dbReference>
<feature type="transmembrane region" description="Helical" evidence="10">
    <location>
        <begin position="131"/>
        <end position="152"/>
    </location>
</feature>
<dbReference type="GO" id="GO:0005886">
    <property type="term" value="C:plasma membrane"/>
    <property type="evidence" value="ECO:0007669"/>
    <property type="project" value="TreeGrafter"/>
</dbReference>
<feature type="transmembrane region" description="Helical" evidence="10">
    <location>
        <begin position="67"/>
        <end position="95"/>
    </location>
</feature>
<feature type="compositionally biased region" description="Low complexity" evidence="9">
    <location>
        <begin position="468"/>
        <end position="479"/>
    </location>
</feature>
<dbReference type="VEuPathDB" id="VectorBase:ACON2_031115"/>
<keyword evidence="7" id="KW-0675">Receptor</keyword>
<dbReference type="GO" id="GO:0005549">
    <property type="term" value="F:odorant binding"/>
    <property type="evidence" value="ECO:0007669"/>
    <property type="project" value="InterPro"/>
</dbReference>
<dbReference type="Pfam" id="PF16060">
    <property type="entry name" value="DUF4802"/>
    <property type="match status" value="1"/>
</dbReference>
<name>A0A8W7P422_ANOCL</name>
<evidence type="ECO:0000256" key="1">
    <source>
        <dbReference type="ARBA" id="ARBA00004141"/>
    </source>
</evidence>
<feature type="region of interest" description="Disordered" evidence="9">
    <location>
        <begin position="550"/>
        <end position="572"/>
    </location>
</feature>
<evidence type="ECO:0000256" key="2">
    <source>
        <dbReference type="ARBA" id="ARBA00022606"/>
    </source>
</evidence>
<comment type="subcellular location">
    <subcellularLocation>
        <location evidence="1">Membrane</location>
        <topology evidence="1">Multi-pass membrane protein</topology>
    </subcellularLocation>
</comment>
<sequence>LRRSMSCVEDFLDAQMWYLRYCGVFREKSALGGIRLSVCLGVLVVFMVLQSIYIFQHVHHFAMICDAIPTLVVCMVAISKFYIFVFHPAALFALIDSFKALQRRASREDLLLFRRSGAFHAKLTKIYMTSALIVGWFYILSAIVSGISRSLAEGRVHFVAPMAFPHNYQHPLMFALTFLFNCDSIHMSIFISGSVDTCFSELATSVTIHFQLIQRQFQAVDFAARTAEDELEVVVAYHKDVLQLCLAMTNLFQYTVFYLLLLDSVLLCVIGYQFVIFMNTPRVLMLASMAFVMVLQAVIYCYHGSMMYDESLKVADAIYQSNWYEAPPAVQKRLRLCIMRAQKPIVTKGGFIKATLPTLKKHCVCGSVYVPGLQSLWMTTLCSPWNQGQRDEYPSRALANFLYSSNFSAKEMDDILVEECNNRNTVYVLNSSYRYGNMDMIELFGTPAGRALTVNNKTAAELRHGRRTTSGSNSTTGSSAADPHLCPSTIGGLLAGSLHSTNISSIRISENDDTSTAGQHRFIESSEFIRFASSKGSVSPPASIAFRNKCSSKSVDGSSKNGPTHHLDQPPRRNNLKMAKFWKLFDEDRLRKANSTERIGDKLRQSRWAAAAPTLDQADTVDQSANDLYSEAAQLLGIKCTLTDSCRCIDCQSQYFDCDDDADAYSEYSDRSYDMEDNLFTNRSYYNDLSTVSGVPETDTTFASTGGTPAISDRSKRNQPAHNRLWDGPDDTVRQEDVNGNECQHYLHSTHNPSSLNLSLDEGQLPANDRSQLPIDTSEIEHTGQESLAVPEAPGEDCATGIKVA</sequence>
<evidence type="ECO:0000256" key="4">
    <source>
        <dbReference type="ARBA" id="ARBA00022725"/>
    </source>
</evidence>
<dbReference type="GO" id="GO:0007165">
    <property type="term" value="P:signal transduction"/>
    <property type="evidence" value="ECO:0007669"/>
    <property type="project" value="UniProtKB-KW"/>
</dbReference>
<protein>
    <recommendedName>
        <fullName evidence="11">DUF4802 domain-containing protein</fullName>
    </recommendedName>
</protein>
<evidence type="ECO:0000256" key="8">
    <source>
        <dbReference type="ARBA" id="ARBA00023224"/>
    </source>
</evidence>